<dbReference type="OrthoDB" id="6377717at2759"/>
<reference evidence="2 3" key="1">
    <citation type="submission" date="2019-07" db="EMBL/GenBank/DDBJ databases">
        <title>Draft genome assembly of a fouling barnacle, Amphibalanus amphitrite (Darwin, 1854): The first reference genome for Thecostraca.</title>
        <authorList>
            <person name="Kim W."/>
        </authorList>
    </citation>
    <scope>NUCLEOTIDE SEQUENCE [LARGE SCALE GENOMIC DNA]</scope>
    <source>
        <strain evidence="2">SNU_AA5</strain>
        <tissue evidence="2">Soma without cirri and trophi</tissue>
    </source>
</reference>
<feature type="compositionally biased region" description="Acidic residues" evidence="1">
    <location>
        <begin position="261"/>
        <end position="272"/>
    </location>
</feature>
<dbReference type="Proteomes" id="UP000440578">
    <property type="component" value="Unassembled WGS sequence"/>
</dbReference>
<gene>
    <name evidence="2" type="ORF">FJT64_024656</name>
</gene>
<evidence type="ECO:0000256" key="1">
    <source>
        <dbReference type="SAM" id="MobiDB-lite"/>
    </source>
</evidence>
<feature type="region of interest" description="Disordered" evidence="1">
    <location>
        <begin position="247"/>
        <end position="272"/>
    </location>
</feature>
<dbReference type="AlphaFoldDB" id="A0A6A4WDP7"/>
<sequence length="272" mass="27979">MAVGSKDPSDPCAVRFCVGGSVRSTALQCIVRDDCEPRHLAGLCCPSYDHCASLGKFPQGAAEPYQPEDDDPEVVAAAEEVKAAAEEAADEAEEAADEAAEEAKAESEEEEADSEGSGLEADESDEADDDSFAAQLVFDEDAIEASGVVADDAEHVEGSGVVADFARTAALQEPIEASGAPAQDDAEAVEGSGADYQFDGAASEQLRFALEGSGEVAFDAVEGSGRRVSLDETSEPLLLEASGEAALDDAEGSGISHEPELGIEGEDLLSSK</sequence>
<evidence type="ECO:0000313" key="2">
    <source>
        <dbReference type="EMBL" id="KAF0303349.1"/>
    </source>
</evidence>
<feature type="compositionally biased region" description="Acidic residues" evidence="1">
    <location>
        <begin position="107"/>
        <end position="131"/>
    </location>
</feature>
<proteinExistence type="predicted"/>
<feature type="compositionally biased region" description="Acidic residues" evidence="1">
    <location>
        <begin position="87"/>
        <end position="100"/>
    </location>
</feature>
<dbReference type="EMBL" id="VIIS01000951">
    <property type="protein sequence ID" value="KAF0303349.1"/>
    <property type="molecule type" value="Genomic_DNA"/>
</dbReference>
<comment type="caution">
    <text evidence="2">The sequence shown here is derived from an EMBL/GenBank/DDBJ whole genome shotgun (WGS) entry which is preliminary data.</text>
</comment>
<accession>A0A6A4WDP7</accession>
<organism evidence="2 3">
    <name type="scientific">Amphibalanus amphitrite</name>
    <name type="common">Striped barnacle</name>
    <name type="synonym">Balanus amphitrite</name>
    <dbReference type="NCBI Taxonomy" id="1232801"/>
    <lineage>
        <taxon>Eukaryota</taxon>
        <taxon>Metazoa</taxon>
        <taxon>Ecdysozoa</taxon>
        <taxon>Arthropoda</taxon>
        <taxon>Crustacea</taxon>
        <taxon>Multicrustacea</taxon>
        <taxon>Cirripedia</taxon>
        <taxon>Thoracica</taxon>
        <taxon>Thoracicalcarea</taxon>
        <taxon>Balanomorpha</taxon>
        <taxon>Balanoidea</taxon>
        <taxon>Balanidae</taxon>
        <taxon>Amphibalaninae</taxon>
        <taxon>Amphibalanus</taxon>
    </lineage>
</organism>
<name>A0A6A4WDP7_AMPAM</name>
<protein>
    <submittedName>
        <fullName evidence="2">Uncharacterized protein</fullName>
    </submittedName>
</protein>
<evidence type="ECO:0000313" key="3">
    <source>
        <dbReference type="Proteomes" id="UP000440578"/>
    </source>
</evidence>
<keyword evidence="3" id="KW-1185">Reference proteome</keyword>
<feature type="region of interest" description="Disordered" evidence="1">
    <location>
        <begin position="81"/>
        <end position="134"/>
    </location>
</feature>